<gene>
    <name evidence="1" type="ORF">L3Q82_010416</name>
</gene>
<comment type="caution">
    <text evidence="1">The sequence shown here is derived from an EMBL/GenBank/DDBJ whole genome shotgun (WGS) entry which is preliminary data.</text>
</comment>
<accession>A0ACB8WC45</accession>
<dbReference type="Proteomes" id="UP000831701">
    <property type="component" value="Chromosome 12"/>
</dbReference>
<sequence length="616" mass="70158">MVQQVDRTVGYIRDKIQHHSLTDRLNIIITADHGMATVLRGGLVEEIILSNIPGFSFKDVKFHLVDYGRAGMLLPKEGMVEKVYQALKGGHPHLHVYKKEEMPARLHYSNHPRLLPIILTAAIAPEKRLEKVETSGFSFTMRSTSSAMVLRCLAVLSLLANSHCAAAPPRELQSVFSRSTRSKLLLISFDGFRWDYDIDVETPNLDKMAQDGVKAAYVTPPFLTITSPSHFTMLTGRYVENHGVIHNMWFNTTTQEKKQYYMTQFVDSYWDNGSLPIWITAQRQGLKAGSLHFPGTAATYQGEIVKVRQVEPRFYDHSNETDWRLNIDKVIGEWFHQQDLDFVSLYFGEPDLVGHEYGPDSPERREMVQQVDRTVGYIRDKIQHHGLTDRLNIIITADHGMNAILRGGQVKRIILSEIPGFSFRDIQFQLLDYGPVGMLFPKEGMLEKVYQALKGGHPHLHVYKKEEMPARLHYSNHPRLLPIILIADPGYIVNGLLPLNSNKGEHGFDNDVMDMKAFFRAVGPDFQKNMMVDPFDLVDVYPLMCHLLGINPEINDGHLDNTKNMLVPKKNTGGDNEIPEKNSRLEVVIGLSAVIGFLLVVFIITIFYNMWRNIRI</sequence>
<dbReference type="EMBL" id="CM041542">
    <property type="protein sequence ID" value="KAI3365326.1"/>
    <property type="molecule type" value="Genomic_DNA"/>
</dbReference>
<evidence type="ECO:0000313" key="1">
    <source>
        <dbReference type="EMBL" id="KAI3365326.1"/>
    </source>
</evidence>
<protein>
    <submittedName>
        <fullName evidence="1">Uncharacterized protein</fullName>
    </submittedName>
</protein>
<proteinExistence type="predicted"/>
<name>A0ACB8WC45_9TELE</name>
<reference evidence="1" key="1">
    <citation type="submission" date="2022-04" db="EMBL/GenBank/DDBJ databases">
        <title>Jade perch genome.</title>
        <authorList>
            <person name="Chao B."/>
        </authorList>
    </citation>
    <scope>NUCLEOTIDE SEQUENCE</scope>
    <source>
        <strain evidence="1">CB-2022</strain>
    </source>
</reference>
<evidence type="ECO:0000313" key="2">
    <source>
        <dbReference type="Proteomes" id="UP000831701"/>
    </source>
</evidence>
<keyword evidence="2" id="KW-1185">Reference proteome</keyword>
<organism evidence="1 2">
    <name type="scientific">Scortum barcoo</name>
    <name type="common">barcoo grunter</name>
    <dbReference type="NCBI Taxonomy" id="214431"/>
    <lineage>
        <taxon>Eukaryota</taxon>
        <taxon>Metazoa</taxon>
        <taxon>Chordata</taxon>
        <taxon>Craniata</taxon>
        <taxon>Vertebrata</taxon>
        <taxon>Euteleostomi</taxon>
        <taxon>Actinopterygii</taxon>
        <taxon>Neopterygii</taxon>
        <taxon>Teleostei</taxon>
        <taxon>Neoteleostei</taxon>
        <taxon>Acanthomorphata</taxon>
        <taxon>Eupercaria</taxon>
        <taxon>Centrarchiformes</taxon>
        <taxon>Terapontoidei</taxon>
        <taxon>Terapontidae</taxon>
        <taxon>Scortum</taxon>
    </lineage>
</organism>